<dbReference type="HOGENOM" id="CLU_037990_1_1_1"/>
<protein>
    <submittedName>
        <fullName evidence="2">Uncharacterized protein</fullName>
    </submittedName>
</protein>
<dbReference type="EMBL" id="KL142370">
    <property type="protein sequence ID" value="KDR81974.1"/>
    <property type="molecule type" value="Genomic_DNA"/>
</dbReference>
<name>A0A067TQ17_GALM3</name>
<keyword evidence="1" id="KW-0808">Transferase</keyword>
<reference evidence="3" key="1">
    <citation type="journal article" date="2014" name="Proc. Natl. Acad. Sci. U.S.A.">
        <title>Extensive sampling of basidiomycete genomes demonstrates inadequacy of the white-rot/brown-rot paradigm for wood decay fungi.</title>
        <authorList>
            <person name="Riley R."/>
            <person name="Salamov A.A."/>
            <person name="Brown D.W."/>
            <person name="Nagy L.G."/>
            <person name="Floudas D."/>
            <person name="Held B.W."/>
            <person name="Levasseur A."/>
            <person name="Lombard V."/>
            <person name="Morin E."/>
            <person name="Otillar R."/>
            <person name="Lindquist E.A."/>
            <person name="Sun H."/>
            <person name="LaButti K.M."/>
            <person name="Schmutz J."/>
            <person name="Jabbour D."/>
            <person name="Luo H."/>
            <person name="Baker S.E."/>
            <person name="Pisabarro A.G."/>
            <person name="Walton J.D."/>
            <person name="Blanchette R.A."/>
            <person name="Henrissat B."/>
            <person name="Martin F."/>
            <person name="Cullen D."/>
            <person name="Hibbett D.S."/>
            <person name="Grigoriev I.V."/>
        </authorList>
    </citation>
    <scope>NUCLEOTIDE SEQUENCE [LARGE SCALE GENOMIC DNA]</scope>
    <source>
        <strain evidence="3">CBS 339.88</strain>
    </source>
</reference>
<dbReference type="Proteomes" id="UP000027222">
    <property type="component" value="Unassembled WGS sequence"/>
</dbReference>
<dbReference type="Pfam" id="PF13489">
    <property type="entry name" value="Methyltransf_23"/>
    <property type="match status" value="1"/>
</dbReference>
<evidence type="ECO:0000313" key="3">
    <source>
        <dbReference type="Proteomes" id="UP000027222"/>
    </source>
</evidence>
<dbReference type="STRING" id="685588.A0A067TQ17"/>
<dbReference type="PANTHER" id="PTHR43861:SF3">
    <property type="entry name" value="PUTATIVE (AFU_ORTHOLOGUE AFUA_2G14390)-RELATED"/>
    <property type="match status" value="1"/>
</dbReference>
<sequence length="226" mass="24956">MSEHEHHHRHGEEHSHDYATANKEHFHKAASNEENVGKVDVAKRCARAILERYPFDENSTTVMDFACNTGVDITQAPVDIFNEHVSNQGIPLEKLRAVCVELKGEEGELDGLKFDVITCAAAYHHFPDIDKITKTLAFFLKSGGFLFVVDIAPKETSSSSGTSGITLFPEQYQHVVAHRDGLTQEALKGAFDDAGLVSFTFEPFSTVTVHEKEGILFVAKGTKPTN</sequence>
<keyword evidence="3" id="KW-1185">Reference proteome</keyword>
<proteinExistence type="predicted"/>
<dbReference type="SUPFAM" id="SSF53335">
    <property type="entry name" value="S-adenosyl-L-methionine-dependent methyltransferases"/>
    <property type="match status" value="1"/>
</dbReference>
<accession>A0A067TQ17</accession>
<evidence type="ECO:0000313" key="2">
    <source>
        <dbReference type="EMBL" id="KDR81974.1"/>
    </source>
</evidence>
<organism evidence="2 3">
    <name type="scientific">Galerina marginata (strain CBS 339.88)</name>
    <dbReference type="NCBI Taxonomy" id="685588"/>
    <lineage>
        <taxon>Eukaryota</taxon>
        <taxon>Fungi</taxon>
        <taxon>Dikarya</taxon>
        <taxon>Basidiomycota</taxon>
        <taxon>Agaricomycotina</taxon>
        <taxon>Agaricomycetes</taxon>
        <taxon>Agaricomycetidae</taxon>
        <taxon>Agaricales</taxon>
        <taxon>Agaricineae</taxon>
        <taxon>Strophariaceae</taxon>
        <taxon>Galerina</taxon>
    </lineage>
</organism>
<gene>
    <name evidence="2" type="ORF">GALMADRAFT_276610</name>
</gene>
<dbReference type="AlphaFoldDB" id="A0A067TQ17"/>
<dbReference type="PANTHER" id="PTHR43861">
    <property type="entry name" value="TRANS-ACONITATE 2-METHYLTRANSFERASE-RELATED"/>
    <property type="match status" value="1"/>
</dbReference>
<dbReference type="InterPro" id="IPR029063">
    <property type="entry name" value="SAM-dependent_MTases_sf"/>
</dbReference>
<evidence type="ECO:0000256" key="1">
    <source>
        <dbReference type="ARBA" id="ARBA00022679"/>
    </source>
</evidence>
<dbReference type="Gene3D" id="3.40.50.150">
    <property type="entry name" value="Vaccinia Virus protein VP39"/>
    <property type="match status" value="1"/>
</dbReference>
<dbReference type="OrthoDB" id="3647at2759"/>
<dbReference type="GO" id="GO:0016740">
    <property type="term" value="F:transferase activity"/>
    <property type="evidence" value="ECO:0007669"/>
    <property type="project" value="UniProtKB-KW"/>
</dbReference>